<dbReference type="CDD" id="cd00093">
    <property type="entry name" value="HTH_XRE"/>
    <property type="match status" value="1"/>
</dbReference>
<organism evidence="2 3">
    <name type="scientific">Streptomyces thermolineatus</name>
    <dbReference type="NCBI Taxonomy" id="44033"/>
    <lineage>
        <taxon>Bacteria</taxon>
        <taxon>Bacillati</taxon>
        <taxon>Actinomycetota</taxon>
        <taxon>Actinomycetes</taxon>
        <taxon>Kitasatosporales</taxon>
        <taxon>Streptomycetaceae</taxon>
        <taxon>Streptomyces</taxon>
    </lineage>
</organism>
<dbReference type="Pfam" id="PF13560">
    <property type="entry name" value="HTH_31"/>
    <property type="match status" value="1"/>
</dbReference>
<evidence type="ECO:0000313" key="3">
    <source>
        <dbReference type="Proteomes" id="UP001501358"/>
    </source>
</evidence>
<dbReference type="Gene3D" id="1.10.260.40">
    <property type="entry name" value="lambda repressor-like DNA-binding domains"/>
    <property type="match status" value="1"/>
</dbReference>
<dbReference type="InterPro" id="IPR001387">
    <property type="entry name" value="Cro/C1-type_HTH"/>
</dbReference>
<proteinExistence type="predicted"/>
<comment type="caution">
    <text evidence="2">The sequence shown here is derived from an EMBL/GenBank/DDBJ whole genome shotgun (WGS) entry which is preliminary data.</text>
</comment>
<dbReference type="PROSITE" id="PS50943">
    <property type="entry name" value="HTH_CROC1"/>
    <property type="match status" value="1"/>
</dbReference>
<dbReference type="Proteomes" id="UP001501358">
    <property type="component" value="Unassembled WGS sequence"/>
</dbReference>
<evidence type="ECO:0000313" key="2">
    <source>
        <dbReference type="EMBL" id="GAA2500420.1"/>
    </source>
</evidence>
<dbReference type="SUPFAM" id="SSF47413">
    <property type="entry name" value="lambda repressor-like DNA-binding domains"/>
    <property type="match status" value="1"/>
</dbReference>
<accession>A0ABN3MDY7</accession>
<dbReference type="SMART" id="SM00530">
    <property type="entry name" value="HTH_XRE"/>
    <property type="match status" value="1"/>
</dbReference>
<sequence>MADRKVRRLKEAPDTSVGQLACALRRSRGALGLTQAQAADAIERSTSTIQRAEAGKTVPKRYVVDSYVAKLGLDPQEADRLYSQATRPAGRQRRCLTQAPHPRMVSTVDELGNALTRVWEEDDRPSMKIMEDRVTVVRVDEQKREKYAFLSRSAAYRIVRRRQLPSDVRQLRSYLYACQVQERRFRIWIEAYHRVKAKEREEAVAKKAAEAEERRKWLGQASRKSAVDIMLKAGFIPVETFPGSFTAPWTARCRNCGLVSRFRLSYVRQGLGCRMCARCSQPSTPSGAPAMPARLTPEVAEQQARAKGWIPAVPYPGAEVAWPGHCASCGATGAPKYGNFCSPKSTQGPCRPCSGSQKKTETEARTIMLQRGLTPLVPYPGNSAPWESECGNCGSITAPTLSSVRKAIKQGQPKCCDLCRRNGPITAAAAEDLLRLAGAEPLAAFPGIKEPWRARCLNCQQEITPSLDSIKHAGTGACRFCGGYGIGADDDALVYLTVHQKLGAAKIGIAKVGSRRLDQHRARGWTVVGTFKLPGWHARAVEHAVLTTWKDLALPYGVKPADMPQAGFTETVSLKTHNLEAVQHDLARALAALPKVLAVRRS</sequence>
<gene>
    <name evidence="2" type="ORF">GCM10010406_41150</name>
</gene>
<protein>
    <recommendedName>
        <fullName evidence="1">HTH cro/C1-type domain-containing protein</fullName>
    </recommendedName>
</protein>
<name>A0ABN3MDY7_9ACTN</name>
<dbReference type="InterPro" id="IPR010982">
    <property type="entry name" value="Lambda_DNA-bd_dom_sf"/>
</dbReference>
<feature type="domain" description="HTH cro/C1-type" evidence="1">
    <location>
        <begin position="24"/>
        <end position="78"/>
    </location>
</feature>
<keyword evidence="3" id="KW-1185">Reference proteome</keyword>
<dbReference type="EMBL" id="BAAATA010000028">
    <property type="protein sequence ID" value="GAA2500420.1"/>
    <property type="molecule type" value="Genomic_DNA"/>
</dbReference>
<reference evidence="2 3" key="1">
    <citation type="journal article" date="2019" name="Int. J. Syst. Evol. Microbiol.">
        <title>The Global Catalogue of Microorganisms (GCM) 10K type strain sequencing project: providing services to taxonomists for standard genome sequencing and annotation.</title>
        <authorList>
            <consortium name="The Broad Institute Genomics Platform"/>
            <consortium name="The Broad Institute Genome Sequencing Center for Infectious Disease"/>
            <person name="Wu L."/>
            <person name="Ma J."/>
        </authorList>
    </citation>
    <scope>NUCLEOTIDE SEQUENCE [LARGE SCALE GENOMIC DNA]</scope>
    <source>
        <strain evidence="2 3">JCM 6307</strain>
    </source>
</reference>
<dbReference type="RefSeq" id="WP_344384660.1">
    <property type="nucleotide sequence ID" value="NZ_BAAATA010000028.1"/>
</dbReference>
<evidence type="ECO:0000259" key="1">
    <source>
        <dbReference type="PROSITE" id="PS50943"/>
    </source>
</evidence>